<feature type="compositionally biased region" description="Low complexity" evidence="1">
    <location>
        <begin position="430"/>
        <end position="441"/>
    </location>
</feature>
<protein>
    <submittedName>
        <fullName evidence="2">Uncharacterized protein</fullName>
    </submittedName>
</protein>
<name>A0A935UHV5_9PROT</name>
<feature type="region of interest" description="Disordered" evidence="1">
    <location>
        <begin position="421"/>
        <end position="441"/>
    </location>
</feature>
<accession>A0A935UHV5</accession>
<dbReference type="InterPro" id="IPR045538">
    <property type="entry name" value="CIS_TMP"/>
</dbReference>
<dbReference type="EMBL" id="JADJMH010000016">
    <property type="protein sequence ID" value="MBK7676134.1"/>
    <property type="molecule type" value="Genomic_DNA"/>
</dbReference>
<dbReference type="Proteomes" id="UP000697998">
    <property type="component" value="Unassembled WGS sequence"/>
</dbReference>
<evidence type="ECO:0000256" key="1">
    <source>
        <dbReference type="SAM" id="MobiDB-lite"/>
    </source>
</evidence>
<proteinExistence type="predicted"/>
<evidence type="ECO:0000313" key="3">
    <source>
        <dbReference type="Proteomes" id="UP000697998"/>
    </source>
</evidence>
<comment type="caution">
    <text evidence="2">The sequence shown here is derived from an EMBL/GenBank/DDBJ whole genome shotgun (WGS) entry which is preliminary data.</text>
</comment>
<dbReference type="Pfam" id="PF19268">
    <property type="entry name" value="CIS_TMP"/>
    <property type="match status" value="2"/>
</dbReference>
<gene>
    <name evidence="2" type="ORF">IPJ27_16055</name>
</gene>
<organism evidence="2 3">
    <name type="scientific">Candidatus Accumulibacter proximus</name>
    <dbReference type="NCBI Taxonomy" id="2954385"/>
    <lineage>
        <taxon>Bacteria</taxon>
        <taxon>Pseudomonadati</taxon>
        <taxon>Pseudomonadota</taxon>
        <taxon>Betaproteobacteria</taxon>
        <taxon>Candidatus Accumulibacter</taxon>
    </lineage>
</organism>
<dbReference type="AlphaFoldDB" id="A0A935UHV5"/>
<sequence length="747" mass="81374">MIGQQHKIMRQVLEVRGCSRDAAQHLQAELRDAYRERLLPLIEAICSELSAPGCIDRVDRLEIDLGELPLETFETALADSFAPTFRSRLADAIDDAPESDADLELVDFFIRSGTIPWWADASDRNLLPAAVARLLGRAPQTLRQTILAAADRERTLRRIVRACSDRSLDQLAAVLAPRWTAACPGLGSALIAILGSRHEGQVESARAERHLLWEEILRAAIAEDVSAAEAPRVFGAVLRRVARRRQLDYRSLVADLHRLPADDSVSVPPWMHAALEALWRESGGNLLETREVTPASESARANFLRLLERFDLPTALTPDGGLWQRLGTVFDRLPAVLQGQAIEVFATMQDGGVATLSSTMIDLLAALVRAAFAQQLLTSDVVERYAARLLQSAPQGMSPAIASELGAKLLDAIGVPASGASTEERKVDSAARNADAAAAPPDESARAHLLQLLDRLAPVSAPEADPWTRLSAVFDHLPARLQAQAIEAFALVQDGELMSLSSVMIDTLGALVRAALAQQLLAPGVVERCAARLLQSAPPGMPSAAVSSELGAKLLDVLDAARKPAPSAPKRKARVDQAFSDSDAIYLDNAGLVILWPFLQSFFGRLGLLDEKRFRDEAAAHRAAGLLQYVATADEAPPEYLLPLNKVLCGIALDEVFDFGEPIGVEEVEECTDLLTAVIAQAPILRQMSIAGFRSTFLLRQGQLSARDGNWLLRVQRETHDIVLDRFPWSVQIVKLPWMTALMQVEW</sequence>
<evidence type="ECO:0000313" key="2">
    <source>
        <dbReference type="EMBL" id="MBK7676134.1"/>
    </source>
</evidence>
<reference evidence="2 3" key="1">
    <citation type="submission" date="2020-10" db="EMBL/GenBank/DDBJ databases">
        <title>Connecting structure to function with the recovery of over 1000 high-quality activated sludge metagenome-assembled genomes encoding full-length rRNA genes using long-read sequencing.</title>
        <authorList>
            <person name="Singleton C.M."/>
            <person name="Petriglieri F."/>
            <person name="Kristensen J.M."/>
            <person name="Kirkegaard R.H."/>
            <person name="Michaelsen T.Y."/>
            <person name="Andersen M.H."/>
            <person name="Karst S.M."/>
            <person name="Dueholm M.S."/>
            <person name="Nielsen P.H."/>
            <person name="Albertsen M."/>
        </authorList>
    </citation>
    <scope>NUCLEOTIDE SEQUENCE [LARGE SCALE GENOMIC DNA]</scope>
    <source>
        <strain evidence="2">EsbW_18-Q3-R4-48_BATAC.285</strain>
    </source>
</reference>